<dbReference type="Proteomes" id="UP001152300">
    <property type="component" value="Unassembled WGS sequence"/>
</dbReference>
<protein>
    <submittedName>
        <fullName evidence="2">Uncharacterized protein</fullName>
    </submittedName>
</protein>
<keyword evidence="3" id="KW-1185">Reference proteome</keyword>
<comment type="caution">
    <text evidence="2">The sequence shown here is derived from an EMBL/GenBank/DDBJ whole genome shotgun (WGS) entry which is preliminary data.</text>
</comment>
<gene>
    <name evidence="2" type="ORF">OCU04_002695</name>
</gene>
<dbReference type="AlphaFoldDB" id="A0A9X0DMV1"/>
<feature type="region of interest" description="Disordered" evidence="1">
    <location>
        <begin position="236"/>
        <end position="318"/>
    </location>
</feature>
<sequence length="367" mass="39682">MAQAQQPKTPLEILQIQINAVLIETGKALRATGLEGGKTMAISAIRLHSTIPSITDNFHRALDDLEAEIVRAKSVLGRDLEALRSKRIAAENPPIQMINEPDASQPASPPHAKCDDQTVAMKEERVRVITPLQTISTEEENLVKNDPSKEIVHEEERKEAMILSPPSMNDNKPQAIGLGINTTLSASADAPAPATVGGQDSSIDSLFDIPESAAKEDSAAVNFDNMGFTMLDATTNTQSQDNNQTQNTEFDLSTFGNNPQDFNINDLQPSNEASSNNANISTTNDKGNMVDDLLNMTDGSRTSNNNSNNNNNNNNSMDLDLDLDNMVGAEESVFDDLFFGGDDDANVGGEISEMEHGQFDNAFFGID</sequence>
<reference evidence="2" key="1">
    <citation type="submission" date="2022-11" db="EMBL/GenBank/DDBJ databases">
        <title>Genome Resource of Sclerotinia nivalis Strain SnTB1, a Plant Pathogen Isolated from American Ginseng.</title>
        <authorList>
            <person name="Fan S."/>
        </authorList>
    </citation>
    <scope>NUCLEOTIDE SEQUENCE</scope>
    <source>
        <strain evidence="2">SnTB1</strain>
    </source>
</reference>
<organism evidence="2 3">
    <name type="scientific">Sclerotinia nivalis</name>
    <dbReference type="NCBI Taxonomy" id="352851"/>
    <lineage>
        <taxon>Eukaryota</taxon>
        <taxon>Fungi</taxon>
        <taxon>Dikarya</taxon>
        <taxon>Ascomycota</taxon>
        <taxon>Pezizomycotina</taxon>
        <taxon>Leotiomycetes</taxon>
        <taxon>Helotiales</taxon>
        <taxon>Sclerotiniaceae</taxon>
        <taxon>Sclerotinia</taxon>
    </lineage>
</organism>
<evidence type="ECO:0000256" key="1">
    <source>
        <dbReference type="SAM" id="MobiDB-lite"/>
    </source>
</evidence>
<feature type="compositionally biased region" description="Low complexity" evidence="1">
    <location>
        <begin position="270"/>
        <end position="284"/>
    </location>
</feature>
<name>A0A9X0DMV1_9HELO</name>
<proteinExistence type="predicted"/>
<dbReference type="OrthoDB" id="5409998at2759"/>
<dbReference type="EMBL" id="JAPEIS010000002">
    <property type="protein sequence ID" value="KAJ8069019.1"/>
    <property type="molecule type" value="Genomic_DNA"/>
</dbReference>
<accession>A0A9X0DMV1</accession>
<feature type="compositionally biased region" description="Polar residues" evidence="1">
    <location>
        <begin position="249"/>
        <end position="269"/>
    </location>
</feature>
<evidence type="ECO:0000313" key="2">
    <source>
        <dbReference type="EMBL" id="KAJ8069019.1"/>
    </source>
</evidence>
<evidence type="ECO:0000313" key="3">
    <source>
        <dbReference type="Proteomes" id="UP001152300"/>
    </source>
</evidence>
<feature type="compositionally biased region" description="Low complexity" evidence="1">
    <location>
        <begin position="236"/>
        <end position="248"/>
    </location>
</feature>
<feature type="compositionally biased region" description="Low complexity" evidence="1">
    <location>
        <begin position="303"/>
        <end position="318"/>
    </location>
</feature>